<dbReference type="Gene3D" id="6.10.250.3150">
    <property type="match status" value="1"/>
</dbReference>
<gene>
    <name evidence="3" type="ORF">GK047_04345</name>
</gene>
<proteinExistence type="predicted"/>
<evidence type="ECO:0000256" key="2">
    <source>
        <dbReference type="SAM" id="SignalP"/>
    </source>
</evidence>
<feature type="coiled-coil region" evidence="1">
    <location>
        <begin position="145"/>
        <end position="179"/>
    </location>
</feature>
<accession>A0A6G3ZT57</accession>
<dbReference type="AlphaFoldDB" id="A0A6G3ZT57"/>
<feature type="chain" id="PRO_5039212505" evidence="2">
    <location>
        <begin position="21"/>
        <end position="365"/>
    </location>
</feature>
<dbReference type="RefSeq" id="WP_163941672.1">
    <property type="nucleotide sequence ID" value="NZ_JAAIKC010000001.1"/>
</dbReference>
<protein>
    <submittedName>
        <fullName evidence="3">Uncharacterized protein</fullName>
    </submittedName>
</protein>
<dbReference type="EMBL" id="JAAIKC010000001">
    <property type="protein sequence ID" value="NEW05250.1"/>
    <property type="molecule type" value="Genomic_DNA"/>
</dbReference>
<organism evidence="3">
    <name type="scientific">Paenibacillus sp. SYP-B3998</name>
    <dbReference type="NCBI Taxonomy" id="2678564"/>
    <lineage>
        <taxon>Bacteria</taxon>
        <taxon>Bacillati</taxon>
        <taxon>Bacillota</taxon>
        <taxon>Bacilli</taxon>
        <taxon>Bacillales</taxon>
        <taxon>Paenibacillaceae</taxon>
        <taxon>Paenibacillus</taxon>
    </lineage>
</organism>
<feature type="signal peptide" evidence="2">
    <location>
        <begin position="1"/>
        <end position="20"/>
    </location>
</feature>
<keyword evidence="2" id="KW-0732">Signal</keyword>
<sequence length="365" mass="41989">MKYKKTAILMLIISLLSLKASTQLVFAEEIVNSSDETKALVQKGLTIYEIDKELIRLNEQDTNFVEQIKLNEQNIAKQSSDVETTRKHAGTVLRAYYTGDRDSIWMLVFSVSSFADALRMFEYLQMIINNDHRALSTFTDSFTKLKNSQTSLAASREELKKTKDNYLHQRERLVSLQEELDKQLAISAQANIIEEQIKSLNTQWKEQGMPLFRNYLTNLSAAFNELPQYVTQSNNKYLDLSNFKNPVITLSDTDFNAYLHNKNELLQNLDFEFADDHIIAKGKQNSIQIAMQGKFLLVEKSDMNEVRFLVDRLDFNGYQLPDTTIDDFMKEFQLGFIPKKLVSYLDVVGVETKNGIAVVKLKLTL</sequence>
<evidence type="ECO:0000313" key="3">
    <source>
        <dbReference type="EMBL" id="NEW05250.1"/>
    </source>
</evidence>
<reference evidence="3" key="1">
    <citation type="submission" date="2020-02" db="EMBL/GenBank/DDBJ databases">
        <authorList>
            <person name="Shen X.-R."/>
            <person name="Zhang Y.-X."/>
        </authorList>
    </citation>
    <scope>NUCLEOTIDE SEQUENCE</scope>
    <source>
        <strain evidence="3">SYP-B3998</strain>
    </source>
</reference>
<evidence type="ECO:0000256" key="1">
    <source>
        <dbReference type="SAM" id="Coils"/>
    </source>
</evidence>
<comment type="caution">
    <text evidence="3">The sequence shown here is derived from an EMBL/GenBank/DDBJ whole genome shotgun (WGS) entry which is preliminary data.</text>
</comment>
<keyword evidence="1" id="KW-0175">Coiled coil</keyword>
<name>A0A6G3ZT57_9BACL</name>